<proteinExistence type="predicted"/>
<sequence length="153" mass="15671">MSEEDARPTGSGSGRPGINVRQLWTGGAATALVALLIALVGLVIARGVLRIPVLGPSRYGTLGDVSTLWMCLLAAVAALLATGLMHLLLLSTPRPTTFFGWIVALATIAVAVRPFTTTATLETQIATCVLNVLIGLAIGTLISGVAASAARRP</sequence>
<dbReference type="InterPro" id="IPR045713">
    <property type="entry name" value="DUF6069"/>
</dbReference>
<dbReference type="EMBL" id="JACBYW010000002">
    <property type="protein sequence ID" value="NYH78117.1"/>
    <property type="molecule type" value="Genomic_DNA"/>
</dbReference>
<keyword evidence="1" id="KW-0472">Membrane</keyword>
<dbReference type="Proteomes" id="UP000548304">
    <property type="component" value="Unassembled WGS sequence"/>
</dbReference>
<keyword evidence="1" id="KW-1133">Transmembrane helix</keyword>
<feature type="transmembrane region" description="Helical" evidence="1">
    <location>
        <begin position="98"/>
        <end position="116"/>
    </location>
</feature>
<keyword evidence="3" id="KW-1185">Reference proteome</keyword>
<protein>
    <submittedName>
        <fullName evidence="2">Glucose dehydrogenase</fullName>
    </submittedName>
</protein>
<feature type="transmembrane region" description="Helical" evidence="1">
    <location>
        <begin position="23"/>
        <end position="45"/>
    </location>
</feature>
<feature type="transmembrane region" description="Helical" evidence="1">
    <location>
        <begin position="66"/>
        <end position="92"/>
    </location>
</feature>
<evidence type="ECO:0000313" key="2">
    <source>
        <dbReference type="EMBL" id="NYH78117.1"/>
    </source>
</evidence>
<comment type="caution">
    <text evidence="2">The sequence shown here is derived from an EMBL/GenBank/DDBJ whole genome shotgun (WGS) entry which is preliminary data.</text>
</comment>
<evidence type="ECO:0000313" key="3">
    <source>
        <dbReference type="Proteomes" id="UP000548304"/>
    </source>
</evidence>
<gene>
    <name evidence="2" type="ORF">FHR84_001439</name>
</gene>
<dbReference type="Pfam" id="PF19545">
    <property type="entry name" value="DUF6069"/>
    <property type="match status" value="1"/>
</dbReference>
<evidence type="ECO:0000256" key="1">
    <source>
        <dbReference type="SAM" id="Phobius"/>
    </source>
</evidence>
<organism evidence="2 3">
    <name type="scientific">Actinopolyspora biskrensis</name>
    <dbReference type="NCBI Taxonomy" id="1470178"/>
    <lineage>
        <taxon>Bacteria</taxon>
        <taxon>Bacillati</taxon>
        <taxon>Actinomycetota</taxon>
        <taxon>Actinomycetes</taxon>
        <taxon>Actinopolysporales</taxon>
        <taxon>Actinopolysporaceae</taxon>
        <taxon>Actinopolyspora</taxon>
    </lineage>
</organism>
<accession>A0A852Z6P4</accession>
<reference evidence="2 3" key="1">
    <citation type="submission" date="2020-07" db="EMBL/GenBank/DDBJ databases">
        <title>Genomic Encyclopedia of Type Strains, Phase III (KMG-III): the genomes of soil and plant-associated and newly described type strains.</title>
        <authorList>
            <person name="Whitman W."/>
        </authorList>
    </citation>
    <scope>NUCLEOTIDE SEQUENCE [LARGE SCALE GENOMIC DNA]</scope>
    <source>
        <strain evidence="2 3">CECT 8576</strain>
    </source>
</reference>
<name>A0A852Z6P4_9ACTN</name>
<keyword evidence="1" id="KW-0812">Transmembrane</keyword>
<dbReference type="AlphaFoldDB" id="A0A852Z6P4"/>
<feature type="transmembrane region" description="Helical" evidence="1">
    <location>
        <begin position="128"/>
        <end position="150"/>
    </location>
</feature>
<dbReference type="RefSeq" id="WP_343075180.1">
    <property type="nucleotide sequence ID" value="NZ_JACBYW010000002.1"/>
</dbReference>